<evidence type="ECO:0000256" key="2">
    <source>
        <dbReference type="ARBA" id="ARBA00022857"/>
    </source>
</evidence>
<evidence type="ECO:0000256" key="3">
    <source>
        <dbReference type="ARBA" id="ARBA00023002"/>
    </source>
</evidence>
<dbReference type="STRING" id="2512241.A0A553I810"/>
<dbReference type="Pfam" id="PF00106">
    <property type="entry name" value="adh_short"/>
    <property type="match status" value="1"/>
</dbReference>
<dbReference type="PANTHER" id="PTHR24320">
    <property type="entry name" value="RETINOL DEHYDROGENASE"/>
    <property type="match status" value="1"/>
</dbReference>
<dbReference type="InterPro" id="IPR036291">
    <property type="entry name" value="NAD(P)-bd_dom_sf"/>
</dbReference>
<comment type="similarity">
    <text evidence="1">Belongs to the short-chain dehydrogenases/reductases (SDR) family.</text>
</comment>
<dbReference type="OrthoDB" id="191139at2759"/>
<protein>
    <submittedName>
        <fullName evidence="4">Uncharacterized protein</fullName>
    </submittedName>
</protein>
<keyword evidence="2" id="KW-0521">NADP</keyword>
<dbReference type="InterPro" id="IPR002347">
    <property type="entry name" value="SDR_fam"/>
</dbReference>
<dbReference type="Proteomes" id="UP000319160">
    <property type="component" value="Unassembled WGS sequence"/>
</dbReference>
<name>A0A553I810_9PEZI</name>
<evidence type="ECO:0000256" key="1">
    <source>
        <dbReference type="ARBA" id="ARBA00006484"/>
    </source>
</evidence>
<proteinExistence type="inferred from homology"/>
<keyword evidence="3" id="KW-0560">Oxidoreductase</keyword>
<evidence type="ECO:0000313" key="4">
    <source>
        <dbReference type="EMBL" id="TRX96340.1"/>
    </source>
</evidence>
<accession>A0A553I810</accession>
<dbReference type="EMBL" id="VFLP01000011">
    <property type="protein sequence ID" value="TRX96340.1"/>
    <property type="molecule type" value="Genomic_DNA"/>
</dbReference>
<organism evidence="4 5">
    <name type="scientific">Xylaria flabelliformis</name>
    <dbReference type="NCBI Taxonomy" id="2512241"/>
    <lineage>
        <taxon>Eukaryota</taxon>
        <taxon>Fungi</taxon>
        <taxon>Dikarya</taxon>
        <taxon>Ascomycota</taxon>
        <taxon>Pezizomycotina</taxon>
        <taxon>Sordariomycetes</taxon>
        <taxon>Xylariomycetidae</taxon>
        <taxon>Xylariales</taxon>
        <taxon>Xylariaceae</taxon>
        <taxon>Xylaria</taxon>
    </lineage>
</organism>
<keyword evidence="5" id="KW-1185">Reference proteome</keyword>
<reference evidence="5" key="1">
    <citation type="submission" date="2019-06" db="EMBL/GenBank/DDBJ databases">
        <title>Draft genome sequence of the griseofulvin-producing fungus Xylaria cubensis strain G536.</title>
        <authorList>
            <person name="Mead M.E."/>
            <person name="Raja H.A."/>
            <person name="Steenwyk J.L."/>
            <person name="Knowles S.L."/>
            <person name="Oberlies N.H."/>
            <person name="Rokas A."/>
        </authorList>
    </citation>
    <scope>NUCLEOTIDE SEQUENCE [LARGE SCALE GENOMIC DNA]</scope>
    <source>
        <strain evidence="5">G536</strain>
    </source>
</reference>
<evidence type="ECO:0000313" key="5">
    <source>
        <dbReference type="Proteomes" id="UP000319160"/>
    </source>
</evidence>
<dbReference type="Gene3D" id="3.40.50.720">
    <property type="entry name" value="NAD(P)-binding Rossmann-like Domain"/>
    <property type="match status" value="1"/>
</dbReference>
<dbReference type="SUPFAM" id="SSF51735">
    <property type="entry name" value="NAD(P)-binding Rossmann-fold domains"/>
    <property type="match status" value="1"/>
</dbReference>
<dbReference type="GO" id="GO:0016491">
    <property type="term" value="F:oxidoreductase activity"/>
    <property type="evidence" value="ECO:0007669"/>
    <property type="project" value="UniProtKB-KW"/>
</dbReference>
<comment type="caution">
    <text evidence="4">The sequence shown here is derived from an EMBL/GenBank/DDBJ whole genome shotgun (WGS) entry which is preliminary data.</text>
</comment>
<dbReference type="PANTHER" id="PTHR24320:SF282">
    <property type="entry name" value="WW DOMAIN-CONTAINING OXIDOREDUCTASE"/>
    <property type="match status" value="1"/>
</dbReference>
<gene>
    <name evidence="4" type="ORF">FHL15_002612</name>
</gene>
<dbReference type="AlphaFoldDB" id="A0A553I810"/>
<sequence>MQYTRSNKLLTAYSRAQEKWAYEELPSLTGKVAIVTGANSRDGVGYHTAYRLALAGARVYVGARSQQKADGAIKNMLEDSPSLDAALLKPLVMDLSNFHEVQQVARRFLKDEDRLDILVNNAALLPGPVAFDSNGLSLSFATNYLGPFLFTTELVPLLKATAKQDPKNDVRVVIVGSTAHYDVPAGAKFNTLDDFNSLFAKPEDPISYYLHYGYTKREHRSYLHMNATPVRSNCFSQLTVFKVATILFAKELQRKFDVEGVPILVMNPNPGGVASDGSARYLGGRDSDIFREALTPAEGALTILFTAAHPEPVLDRAKYAGAFVLPFGGWKEASQQAQDPALAAQLWEGSEALLKTLLK</sequence>